<dbReference type="InterPro" id="IPR002123">
    <property type="entry name" value="Plipid/glycerol_acylTrfase"/>
</dbReference>
<feature type="domain" description="Phospholipid/glycerol acyltransferase" evidence="2">
    <location>
        <begin position="42"/>
        <end position="238"/>
    </location>
</feature>
<dbReference type="EMBL" id="MCGN01000002">
    <property type="protein sequence ID" value="ORY99926.1"/>
    <property type="molecule type" value="Genomic_DNA"/>
</dbReference>
<proteinExistence type="predicted"/>
<keyword evidence="1" id="KW-1133">Transmembrane helix</keyword>
<sequence>MSFLQTLTYGLALKLFNLLLFLFFREVRPRGAHKIPKTGAVIFVVAPHANQFVDPIIVMRECQRQVSFLIAEKSMHQKGIGFFARLIHAIPIVRAQDRAVKGQGTVTITSEGQVHGTDTAFTQQLQPGDSIMVGKTATYKIKQIHSDSLLEVAIRDDTPAVENTQYKCMPHIDQDAVYRHVHDELYNGRCITIFPEGGSHDRAEMLPLKAGVTLMALGAMAKYPSLDVKIVPCAKRAACGKLLDRIYGELKSVTINAGSYETLMLVQAARRLYHQNYKLHISQVVDLNRRFLIGYNLFKNEPKVIDLQQRVLAYNQLLKYHGIRDHQVAKTDLGGKHTLQLLWRRLCLIVVLSLLAFPGAILNLPVIIVAKVISQKKAQAAVKGSTVKIAGRDILATWKLLVGLVMVPSLYAFYTLLLTGLFFWMYPSIASPSSVPLGLATVWCGVVMISFASLHYGEVGVDIMRSLRPLFMSLMDPQGAETLRQCRSKLAAGIADLIHEYGPRAFPDFDENGKSNFPFPTESIAPCFARKKQPSEAKLDAPRRPRFPRLRSGFLRQASLEWLDDYHLFNWGHSKESVSDVEDDDDMHLRTPANTPPVLAQEAQELVMPGETKVQAPLLVVSDADADSRTTALFKADELETQTRRRVVF</sequence>
<keyword evidence="1" id="KW-0472">Membrane</keyword>
<dbReference type="SMART" id="SM00563">
    <property type="entry name" value="PlsC"/>
    <property type="match status" value="1"/>
</dbReference>
<organism evidence="3 4">
    <name type="scientific">Syncephalastrum racemosum</name>
    <name type="common">Filamentous fungus</name>
    <dbReference type="NCBI Taxonomy" id="13706"/>
    <lineage>
        <taxon>Eukaryota</taxon>
        <taxon>Fungi</taxon>
        <taxon>Fungi incertae sedis</taxon>
        <taxon>Mucoromycota</taxon>
        <taxon>Mucoromycotina</taxon>
        <taxon>Mucoromycetes</taxon>
        <taxon>Mucorales</taxon>
        <taxon>Syncephalastraceae</taxon>
        <taxon>Syncephalastrum</taxon>
    </lineage>
</organism>
<dbReference type="Proteomes" id="UP000242180">
    <property type="component" value="Unassembled WGS sequence"/>
</dbReference>
<dbReference type="InterPro" id="IPR052744">
    <property type="entry name" value="GPAT/DAPAT"/>
</dbReference>
<feature type="transmembrane region" description="Helical" evidence="1">
    <location>
        <begin position="346"/>
        <end position="368"/>
    </location>
</feature>
<dbReference type="AlphaFoldDB" id="A0A1X2HKV9"/>
<name>A0A1X2HKV9_SYNRA</name>
<keyword evidence="4" id="KW-1185">Reference proteome</keyword>
<dbReference type="PANTHER" id="PTHR31605">
    <property type="entry name" value="GLYCEROL-3-PHOSPHATE O-ACYLTRANSFERASE 1"/>
    <property type="match status" value="1"/>
</dbReference>
<dbReference type="SUPFAM" id="SSF69593">
    <property type="entry name" value="Glycerol-3-phosphate (1)-acyltransferase"/>
    <property type="match status" value="1"/>
</dbReference>
<feature type="transmembrane region" description="Helical" evidence="1">
    <location>
        <begin position="6"/>
        <end position="24"/>
    </location>
</feature>
<dbReference type="STRING" id="13706.A0A1X2HKV9"/>
<comment type="caution">
    <text evidence="3">The sequence shown here is derived from an EMBL/GenBank/DDBJ whole genome shotgun (WGS) entry which is preliminary data.</text>
</comment>
<evidence type="ECO:0000256" key="1">
    <source>
        <dbReference type="SAM" id="Phobius"/>
    </source>
</evidence>
<dbReference type="GO" id="GO:0016287">
    <property type="term" value="F:glycerone-phosphate O-acyltransferase activity"/>
    <property type="evidence" value="ECO:0007669"/>
    <property type="project" value="TreeGrafter"/>
</dbReference>
<evidence type="ECO:0000313" key="3">
    <source>
        <dbReference type="EMBL" id="ORY99926.1"/>
    </source>
</evidence>
<dbReference type="OMA" id="FEMQHEG"/>
<evidence type="ECO:0000313" key="4">
    <source>
        <dbReference type="Proteomes" id="UP000242180"/>
    </source>
</evidence>
<dbReference type="GO" id="GO:0008654">
    <property type="term" value="P:phospholipid biosynthetic process"/>
    <property type="evidence" value="ECO:0007669"/>
    <property type="project" value="TreeGrafter"/>
</dbReference>
<dbReference type="FunCoup" id="A0A1X2HKV9">
    <property type="interactions" value="96"/>
</dbReference>
<feature type="transmembrane region" description="Helical" evidence="1">
    <location>
        <begin position="400"/>
        <end position="425"/>
    </location>
</feature>
<protein>
    <recommendedName>
        <fullName evidence="2">Phospholipid/glycerol acyltransferase domain-containing protein</fullName>
    </recommendedName>
</protein>
<dbReference type="PANTHER" id="PTHR31605:SF0">
    <property type="entry name" value="GLYCEROL-3-PHOSPHATE O-ACYLTRANSFERASE 1"/>
    <property type="match status" value="1"/>
</dbReference>
<keyword evidence="1" id="KW-0812">Transmembrane</keyword>
<reference evidence="3 4" key="1">
    <citation type="submission" date="2016-07" db="EMBL/GenBank/DDBJ databases">
        <title>Pervasive Adenine N6-methylation of Active Genes in Fungi.</title>
        <authorList>
            <consortium name="DOE Joint Genome Institute"/>
            <person name="Mondo S.J."/>
            <person name="Dannebaum R.O."/>
            <person name="Kuo R.C."/>
            <person name="Labutti K."/>
            <person name="Haridas S."/>
            <person name="Kuo A."/>
            <person name="Salamov A."/>
            <person name="Ahrendt S.R."/>
            <person name="Lipzen A."/>
            <person name="Sullivan W."/>
            <person name="Andreopoulos W.B."/>
            <person name="Clum A."/>
            <person name="Lindquist E."/>
            <person name="Daum C."/>
            <person name="Ramamoorthy G.K."/>
            <person name="Gryganskyi A."/>
            <person name="Culley D."/>
            <person name="Magnuson J.K."/>
            <person name="James T.Y."/>
            <person name="O'Malley M.A."/>
            <person name="Stajich J.E."/>
            <person name="Spatafora J.W."/>
            <person name="Visel A."/>
            <person name="Grigoriev I.V."/>
        </authorList>
    </citation>
    <scope>NUCLEOTIDE SEQUENCE [LARGE SCALE GENOMIC DNA]</scope>
    <source>
        <strain evidence="3 4">NRRL 2496</strain>
    </source>
</reference>
<dbReference type="OrthoDB" id="2427554at2759"/>
<gene>
    <name evidence="3" type="ORF">BCR43DRAFT_434269</name>
</gene>
<evidence type="ECO:0000259" key="2">
    <source>
        <dbReference type="SMART" id="SM00563"/>
    </source>
</evidence>
<dbReference type="InParanoid" id="A0A1X2HKV9"/>
<feature type="transmembrane region" description="Helical" evidence="1">
    <location>
        <begin position="437"/>
        <end position="456"/>
    </location>
</feature>
<dbReference type="GO" id="GO:0004366">
    <property type="term" value="F:glycerol-3-phosphate O-acyltransferase activity"/>
    <property type="evidence" value="ECO:0007669"/>
    <property type="project" value="TreeGrafter"/>
</dbReference>
<accession>A0A1X2HKV9</accession>